<evidence type="ECO:0000313" key="2">
    <source>
        <dbReference type="Proteomes" id="UP000523863"/>
    </source>
</evidence>
<sequence length="29" mass="3458">MLVDQRFRKYTDDRISMDGVQLIGDDLKE</sequence>
<dbReference type="AlphaFoldDB" id="A0A7W8YBU5"/>
<accession>A0A7W8YBU5</accession>
<protein>
    <submittedName>
        <fullName evidence="1">Uncharacterized protein</fullName>
    </submittedName>
</protein>
<keyword evidence="2" id="KW-1185">Reference proteome</keyword>
<reference evidence="1 2" key="1">
    <citation type="submission" date="2020-08" db="EMBL/GenBank/DDBJ databases">
        <title>Sequencing the genomes of 1000 actinobacteria strains.</title>
        <authorList>
            <person name="Klenk H.-P."/>
        </authorList>
    </citation>
    <scope>NUCLEOTIDE SEQUENCE [LARGE SCALE GENOMIC DNA]</scope>
    <source>
        <strain evidence="1 2">DSM 23694</strain>
    </source>
</reference>
<evidence type="ECO:0000313" key="1">
    <source>
        <dbReference type="EMBL" id="MBB5598678.1"/>
    </source>
</evidence>
<comment type="caution">
    <text evidence="1">The sequence shown here is derived from an EMBL/GenBank/DDBJ whole genome shotgun (WGS) entry which is preliminary data.</text>
</comment>
<gene>
    <name evidence="1" type="ORF">BKA12_001758</name>
</gene>
<dbReference type="Proteomes" id="UP000523863">
    <property type="component" value="Unassembled WGS sequence"/>
</dbReference>
<organism evidence="1 2">
    <name type="scientific">Neomicrococcus lactis</name>
    <dbReference type="NCBI Taxonomy" id="732241"/>
    <lineage>
        <taxon>Bacteria</taxon>
        <taxon>Bacillati</taxon>
        <taxon>Actinomycetota</taxon>
        <taxon>Actinomycetes</taxon>
        <taxon>Micrococcales</taxon>
        <taxon>Micrococcaceae</taxon>
        <taxon>Neomicrococcus</taxon>
    </lineage>
</organism>
<dbReference type="EMBL" id="JACHBL010000001">
    <property type="protein sequence ID" value="MBB5598678.1"/>
    <property type="molecule type" value="Genomic_DNA"/>
</dbReference>
<proteinExistence type="predicted"/>
<name>A0A7W8YBU5_9MICC</name>